<dbReference type="GeneID" id="77813433"/>
<feature type="region of interest" description="Disordered" evidence="1">
    <location>
        <begin position="87"/>
        <end position="106"/>
    </location>
</feature>
<name>A0ABY7CV50_9BASI</name>
<feature type="compositionally biased region" description="Polar residues" evidence="1">
    <location>
        <begin position="1"/>
        <end position="21"/>
    </location>
</feature>
<dbReference type="PANTHER" id="PTHR34409:SF1">
    <property type="entry name" value="MYB-LIKE DOMAIN-CONTAINING PROTEIN"/>
    <property type="match status" value="1"/>
</dbReference>
<organism evidence="2 3">
    <name type="scientific">Puccinia triticina</name>
    <dbReference type="NCBI Taxonomy" id="208348"/>
    <lineage>
        <taxon>Eukaryota</taxon>
        <taxon>Fungi</taxon>
        <taxon>Dikarya</taxon>
        <taxon>Basidiomycota</taxon>
        <taxon>Pucciniomycotina</taxon>
        <taxon>Pucciniomycetes</taxon>
        <taxon>Pucciniales</taxon>
        <taxon>Pucciniaceae</taxon>
        <taxon>Puccinia</taxon>
    </lineage>
</organism>
<evidence type="ECO:0000313" key="3">
    <source>
        <dbReference type="Proteomes" id="UP001164743"/>
    </source>
</evidence>
<evidence type="ECO:0008006" key="4">
    <source>
        <dbReference type="Google" id="ProtNLM"/>
    </source>
</evidence>
<protein>
    <recommendedName>
        <fullName evidence="4">REM-1 domain-containing protein</fullName>
    </recommendedName>
</protein>
<dbReference type="PANTHER" id="PTHR34409">
    <property type="entry name" value="SET DOMAIN-CONTAINING PROTEIN"/>
    <property type="match status" value="1"/>
</dbReference>
<dbReference type="EMBL" id="CP110429">
    <property type="protein sequence ID" value="WAQ88213.1"/>
    <property type="molecule type" value="Genomic_DNA"/>
</dbReference>
<gene>
    <name evidence="2" type="ORF">PtA15_9A340</name>
</gene>
<keyword evidence="3" id="KW-1185">Reference proteome</keyword>
<dbReference type="Proteomes" id="UP001164743">
    <property type="component" value="Chromosome 9A"/>
</dbReference>
<accession>A0ABY7CV50</accession>
<feature type="region of interest" description="Disordered" evidence="1">
    <location>
        <begin position="1"/>
        <end position="60"/>
    </location>
</feature>
<feature type="compositionally biased region" description="Low complexity" evidence="1">
    <location>
        <begin position="32"/>
        <end position="52"/>
    </location>
</feature>
<proteinExistence type="predicted"/>
<evidence type="ECO:0000256" key="1">
    <source>
        <dbReference type="SAM" id="MobiDB-lite"/>
    </source>
</evidence>
<sequence length="219" mass="24386">MSPPSNFFIHQSRPRSISPQLPHQAIRKMPPNQSTTQPATASAQQNQASAPNENSQRRLRRARGSQGFNYWVNAPIGSQPSITDEVLASSAPQRVAGRSSATQTAAGLEQHRTAFFDPAAREKRDRDGSMTTLYAMQLEDANQTIKTLCEKISRLLIGDQAKCNELKEKITELKFKNQPLKSKLKLMQMKYDMSSHHHFSSQPIQFGHSASNSLKVEAA</sequence>
<evidence type="ECO:0000313" key="2">
    <source>
        <dbReference type="EMBL" id="WAQ88213.1"/>
    </source>
</evidence>
<reference evidence="2" key="1">
    <citation type="submission" date="2022-10" db="EMBL/GenBank/DDBJ databases">
        <title>Puccinia triticina Genome sequencing and assembly.</title>
        <authorList>
            <person name="Li C."/>
        </authorList>
    </citation>
    <scope>NUCLEOTIDE SEQUENCE</scope>
    <source>
        <strain evidence="2">Pt15</strain>
    </source>
</reference>
<dbReference type="RefSeq" id="XP_053023768.1">
    <property type="nucleotide sequence ID" value="XM_053172538.1"/>
</dbReference>